<keyword evidence="5" id="KW-1185">Reference proteome</keyword>
<dbReference type="Pfam" id="PF01661">
    <property type="entry name" value="Macro"/>
    <property type="match status" value="1"/>
</dbReference>
<accession>A0A7Y6ILB2</accession>
<evidence type="ECO:0000256" key="2">
    <source>
        <dbReference type="SAM" id="Phobius"/>
    </source>
</evidence>
<dbReference type="SUPFAM" id="SSF52949">
    <property type="entry name" value="Macro domain-like"/>
    <property type="match status" value="1"/>
</dbReference>
<comment type="caution">
    <text evidence="4">The sequence shown here is derived from an EMBL/GenBank/DDBJ whole genome shotgun (WGS) entry which is preliminary data.</text>
</comment>
<evidence type="ECO:0000313" key="4">
    <source>
        <dbReference type="EMBL" id="NUW40271.1"/>
    </source>
</evidence>
<sequence length="369" mass="39410">MKAEPVVVAMAVFSLLVGLGGYAWRARRGDGDRGGGGGGSERAYVVSWLLISLFPVLLIFSFFPQSEFSAGVKGATATGAVALFVFLWWYGTRTSRAAATVDRLRAELAGRTREAEELRARLRLPSPIEETRTYEYVLDGAPDRRLIVITGDLRGVKGVDVWVNSENTDMQMCRFHETSISAIIRYEGARRDPVTGRVVEDLVADELRERLGGQPSVEPGSAVVTGAHGLAERYGVMGVVHAAAVHGTGAGYGQVGNLAACVRNALARAGEVRDGERRAGSVLLPILGAGTGGAPVEATVRTMVNAIVGHLAGPPEPRTRAVYLLAYTDAELAACERALDDCERLRPAFSRPRPKRRARGGGKGPRTTS</sequence>
<evidence type="ECO:0000313" key="5">
    <source>
        <dbReference type="Proteomes" id="UP000546126"/>
    </source>
</evidence>
<dbReference type="SMART" id="SM00506">
    <property type="entry name" value="A1pp"/>
    <property type="match status" value="1"/>
</dbReference>
<dbReference type="AlphaFoldDB" id="A0A7Y6ILB2"/>
<gene>
    <name evidence="4" type="ORF">HT134_09005</name>
</gene>
<feature type="transmembrane region" description="Helical" evidence="2">
    <location>
        <begin position="70"/>
        <end position="90"/>
    </location>
</feature>
<dbReference type="InterPro" id="IPR043472">
    <property type="entry name" value="Macro_dom-like"/>
</dbReference>
<proteinExistence type="predicted"/>
<feature type="domain" description="Macro" evidence="3">
    <location>
        <begin position="133"/>
        <end position="343"/>
    </location>
</feature>
<dbReference type="RefSeq" id="WP_175599681.1">
    <property type="nucleotide sequence ID" value="NZ_JABWGO010000001.1"/>
</dbReference>
<dbReference type="PROSITE" id="PS51154">
    <property type="entry name" value="MACRO"/>
    <property type="match status" value="1"/>
</dbReference>
<organism evidence="4 5">
    <name type="scientific">Nonomuraea rhodomycinica</name>
    <dbReference type="NCBI Taxonomy" id="1712872"/>
    <lineage>
        <taxon>Bacteria</taxon>
        <taxon>Bacillati</taxon>
        <taxon>Actinomycetota</taxon>
        <taxon>Actinomycetes</taxon>
        <taxon>Streptosporangiales</taxon>
        <taxon>Streptosporangiaceae</taxon>
        <taxon>Nonomuraea</taxon>
    </lineage>
</organism>
<evidence type="ECO:0000256" key="1">
    <source>
        <dbReference type="SAM" id="MobiDB-lite"/>
    </source>
</evidence>
<keyword evidence="2" id="KW-0812">Transmembrane</keyword>
<dbReference type="Gene3D" id="3.40.220.10">
    <property type="entry name" value="Leucine Aminopeptidase, subunit E, domain 1"/>
    <property type="match status" value="1"/>
</dbReference>
<feature type="region of interest" description="Disordered" evidence="1">
    <location>
        <begin position="346"/>
        <end position="369"/>
    </location>
</feature>
<protein>
    <submittedName>
        <fullName evidence="4">Macro domain-containing protein</fullName>
    </submittedName>
</protein>
<evidence type="ECO:0000259" key="3">
    <source>
        <dbReference type="PROSITE" id="PS51154"/>
    </source>
</evidence>
<keyword evidence="2" id="KW-1133">Transmembrane helix</keyword>
<name>A0A7Y6ILB2_9ACTN</name>
<dbReference type="EMBL" id="JABWGO010000001">
    <property type="protein sequence ID" value="NUW40271.1"/>
    <property type="molecule type" value="Genomic_DNA"/>
</dbReference>
<dbReference type="Proteomes" id="UP000546126">
    <property type="component" value="Unassembled WGS sequence"/>
</dbReference>
<keyword evidence="2" id="KW-0472">Membrane</keyword>
<dbReference type="InterPro" id="IPR002589">
    <property type="entry name" value="Macro_dom"/>
</dbReference>
<feature type="transmembrane region" description="Helical" evidence="2">
    <location>
        <begin position="6"/>
        <end position="24"/>
    </location>
</feature>
<feature type="transmembrane region" description="Helical" evidence="2">
    <location>
        <begin position="45"/>
        <end position="64"/>
    </location>
</feature>
<reference evidence="4 5" key="1">
    <citation type="submission" date="2020-06" db="EMBL/GenBank/DDBJ databases">
        <authorList>
            <person name="Chanama M."/>
        </authorList>
    </citation>
    <scope>NUCLEOTIDE SEQUENCE [LARGE SCALE GENOMIC DNA]</scope>
    <source>
        <strain evidence="4 5">TBRC6557</strain>
    </source>
</reference>